<sequence>MKEKLTRIRQFLIDSREHPVSSTILLLVELAVFYLVISFSIVWWFLLGLLGIVVLYMAVQWFRS</sequence>
<keyword evidence="1" id="KW-0472">Membrane</keyword>
<protein>
    <submittedName>
        <fullName evidence="2">Uncharacterized protein</fullName>
    </submittedName>
</protein>
<name>A0A0R2EI40_9LACO</name>
<dbReference type="AlphaFoldDB" id="A0A0R2EI40"/>
<gene>
    <name evidence="2" type="ORF">FD14_GL002785</name>
</gene>
<comment type="caution">
    <text evidence="2">The sequence shown here is derived from an EMBL/GenBank/DDBJ whole genome shotgun (WGS) entry which is preliminary data.</text>
</comment>
<accession>A0A0R2EI40</accession>
<keyword evidence="1" id="KW-0812">Transmembrane</keyword>
<feature type="transmembrane region" description="Helical" evidence="1">
    <location>
        <begin position="43"/>
        <end position="62"/>
    </location>
</feature>
<proteinExistence type="predicted"/>
<organism evidence="2 3">
    <name type="scientific">Secundilactobacillus similis DSM 23365 = JCM 2765</name>
    <dbReference type="NCBI Taxonomy" id="1423804"/>
    <lineage>
        <taxon>Bacteria</taxon>
        <taxon>Bacillati</taxon>
        <taxon>Bacillota</taxon>
        <taxon>Bacilli</taxon>
        <taxon>Lactobacillales</taxon>
        <taxon>Lactobacillaceae</taxon>
        <taxon>Secundilactobacillus</taxon>
    </lineage>
</organism>
<dbReference type="Proteomes" id="UP000051442">
    <property type="component" value="Unassembled WGS sequence"/>
</dbReference>
<dbReference type="PATRIC" id="fig|1423804.4.peg.3000"/>
<evidence type="ECO:0000313" key="3">
    <source>
        <dbReference type="Proteomes" id="UP000051442"/>
    </source>
</evidence>
<dbReference type="STRING" id="1423804.FD14_GL002785"/>
<keyword evidence="1" id="KW-1133">Transmembrane helix</keyword>
<reference evidence="2 3" key="1">
    <citation type="journal article" date="2015" name="Genome Announc.">
        <title>Expanding the biotechnology potential of lactobacilli through comparative genomics of 213 strains and associated genera.</title>
        <authorList>
            <person name="Sun Z."/>
            <person name="Harris H.M."/>
            <person name="McCann A."/>
            <person name="Guo C."/>
            <person name="Argimon S."/>
            <person name="Zhang W."/>
            <person name="Yang X."/>
            <person name="Jeffery I.B."/>
            <person name="Cooney J.C."/>
            <person name="Kagawa T.F."/>
            <person name="Liu W."/>
            <person name="Song Y."/>
            <person name="Salvetti E."/>
            <person name="Wrobel A."/>
            <person name="Rasinkangas P."/>
            <person name="Parkhill J."/>
            <person name="Rea M.C."/>
            <person name="O'Sullivan O."/>
            <person name="Ritari J."/>
            <person name="Douillard F.P."/>
            <person name="Paul Ross R."/>
            <person name="Yang R."/>
            <person name="Briner A.E."/>
            <person name="Felis G.E."/>
            <person name="de Vos W.M."/>
            <person name="Barrangou R."/>
            <person name="Klaenhammer T.R."/>
            <person name="Caufield P.W."/>
            <person name="Cui Y."/>
            <person name="Zhang H."/>
            <person name="O'Toole P.W."/>
        </authorList>
    </citation>
    <scope>NUCLEOTIDE SEQUENCE [LARGE SCALE GENOMIC DNA]</scope>
    <source>
        <strain evidence="2 3">DSM 23365</strain>
    </source>
</reference>
<keyword evidence="3" id="KW-1185">Reference proteome</keyword>
<dbReference type="EMBL" id="AYZM01000177">
    <property type="protein sequence ID" value="KRN15977.1"/>
    <property type="molecule type" value="Genomic_DNA"/>
</dbReference>
<dbReference type="RefSeq" id="WP_054733871.1">
    <property type="nucleotide sequence ID" value="NZ_AYZM01000177.1"/>
</dbReference>
<evidence type="ECO:0000313" key="2">
    <source>
        <dbReference type="EMBL" id="KRN15977.1"/>
    </source>
</evidence>
<evidence type="ECO:0000256" key="1">
    <source>
        <dbReference type="SAM" id="Phobius"/>
    </source>
</evidence>
<feature type="transmembrane region" description="Helical" evidence="1">
    <location>
        <begin position="20"/>
        <end position="37"/>
    </location>
</feature>